<dbReference type="Pfam" id="PF13730">
    <property type="entry name" value="HTH_36"/>
    <property type="match status" value="1"/>
</dbReference>
<dbReference type="RefSeq" id="WP_366191894.1">
    <property type="nucleotide sequence ID" value="NZ_JBFBVU010000003.1"/>
</dbReference>
<keyword evidence="3" id="KW-1185">Reference proteome</keyword>
<comment type="caution">
    <text evidence="2">The sequence shown here is derived from an EMBL/GenBank/DDBJ whole genome shotgun (WGS) entry which is preliminary data.</text>
</comment>
<evidence type="ECO:0000313" key="3">
    <source>
        <dbReference type="Proteomes" id="UP001553161"/>
    </source>
</evidence>
<sequence>MLQVEGLSPTAKTVAGALAIQFANDETGRLNPSQATLADYLKVHRDTFKRALRKPRNAGWLMSFGDGGHGNAPEMRLLSPSKIVPFRREKGGEIAPVNAPERGADLPPQRTKRGGGFAAKGGRNYPPLYKDKQSLEQKGAALDQFASTRFEGNAFDGLVVIPSRKWDGLNEWAEWLAGKGFPELCNRPVIHRGENGERFYRLPSKKPPTTERGQRQAVEFFAALVDGGEVLHAAQ</sequence>
<reference evidence="2 3" key="1">
    <citation type="submission" date="2024-07" db="EMBL/GenBank/DDBJ databases">
        <authorList>
            <person name="Kang M."/>
        </authorList>
    </citation>
    <scope>NUCLEOTIDE SEQUENCE [LARGE SCALE GENOMIC DNA]</scope>
    <source>
        <strain evidence="2 3">DFM31</strain>
    </source>
</reference>
<protein>
    <submittedName>
        <fullName evidence="2">Helix-turn-helix domain-containing protein</fullName>
    </submittedName>
</protein>
<evidence type="ECO:0000256" key="1">
    <source>
        <dbReference type="SAM" id="MobiDB-lite"/>
    </source>
</evidence>
<feature type="region of interest" description="Disordered" evidence="1">
    <location>
        <begin position="96"/>
        <end position="123"/>
    </location>
</feature>
<dbReference type="Proteomes" id="UP001553161">
    <property type="component" value="Unassembled WGS sequence"/>
</dbReference>
<dbReference type="EMBL" id="JBFBVU010000003">
    <property type="protein sequence ID" value="MEV8466089.1"/>
    <property type="molecule type" value="Genomic_DNA"/>
</dbReference>
<accession>A0ABV3L3E6</accession>
<organism evidence="2 3">
    <name type="scientific">Meridianimarinicoccus marinus</name>
    <dbReference type="NCBI Taxonomy" id="3231483"/>
    <lineage>
        <taxon>Bacteria</taxon>
        <taxon>Pseudomonadati</taxon>
        <taxon>Pseudomonadota</taxon>
        <taxon>Alphaproteobacteria</taxon>
        <taxon>Rhodobacterales</taxon>
        <taxon>Paracoccaceae</taxon>
        <taxon>Meridianimarinicoccus</taxon>
    </lineage>
</organism>
<gene>
    <name evidence="2" type="ORF">AB0T83_04725</name>
</gene>
<proteinExistence type="predicted"/>
<name>A0ABV3L3E6_9RHOB</name>
<evidence type="ECO:0000313" key="2">
    <source>
        <dbReference type="EMBL" id="MEV8466089.1"/>
    </source>
</evidence>